<dbReference type="InterPro" id="IPR020603">
    <property type="entry name" value="MraZ_dom"/>
</dbReference>
<reference evidence="10" key="1">
    <citation type="submission" date="2010-03" db="EMBL/GenBank/DDBJ databases">
        <title>The complete genome of Mycoplasma crocodyli MP145.</title>
        <authorList>
            <person name="Glass J.I."/>
            <person name="Durkin A.S."/>
            <person name="Hostetler J."/>
            <person name="Jackson J."/>
            <person name="Johnson J."/>
            <person name="May M.A."/>
            <person name="Paralanov V."/>
            <person name="Radune D."/>
            <person name="Szczypinski B."/>
            <person name="Brown D.R."/>
        </authorList>
    </citation>
    <scope>NUCLEOTIDE SEQUENCE [LARGE SCALE GENOMIC DNA]</scope>
    <source>
        <strain evidence="10">ATCC 51981 / MP145</strain>
    </source>
</reference>
<evidence type="ECO:0000256" key="1">
    <source>
        <dbReference type="ARBA" id="ARBA00013860"/>
    </source>
</evidence>
<evidence type="ECO:0000256" key="6">
    <source>
        <dbReference type="ARBA" id="ARBA00023163"/>
    </source>
</evidence>
<dbReference type="CDD" id="cd16321">
    <property type="entry name" value="MraZ_C"/>
    <property type="match status" value="1"/>
</dbReference>
<dbReference type="HAMAP" id="MF_01008">
    <property type="entry name" value="MraZ"/>
    <property type="match status" value="1"/>
</dbReference>
<dbReference type="GO" id="GO:0000976">
    <property type="term" value="F:transcription cis-regulatory region binding"/>
    <property type="evidence" value="ECO:0007669"/>
    <property type="project" value="TreeGrafter"/>
</dbReference>
<dbReference type="STRING" id="512564.MCRO_0433"/>
<dbReference type="PANTHER" id="PTHR34701:SF1">
    <property type="entry name" value="TRANSCRIPTIONAL REGULATOR MRAZ"/>
    <property type="match status" value="1"/>
</dbReference>
<gene>
    <name evidence="7 9" type="primary">mraZ</name>
    <name evidence="9" type="ordered locus">MCRO_0433</name>
</gene>
<proteinExistence type="inferred from homology"/>
<keyword evidence="10" id="KW-1185">Reference proteome</keyword>
<evidence type="ECO:0000313" key="9">
    <source>
        <dbReference type="EMBL" id="ADE19940.1"/>
    </source>
</evidence>
<keyword evidence="6 7" id="KW-0804">Transcription</keyword>
<dbReference type="GO" id="GO:0051301">
    <property type="term" value="P:cell division"/>
    <property type="evidence" value="ECO:0007669"/>
    <property type="project" value="UniProtKB-KW"/>
</dbReference>
<dbReference type="InterPro" id="IPR037914">
    <property type="entry name" value="SpoVT-AbrB_sf"/>
</dbReference>
<dbReference type="KEGG" id="mcd:MCRO_0433"/>
<dbReference type="InterPro" id="IPR038619">
    <property type="entry name" value="MraZ_sf"/>
</dbReference>
<keyword evidence="4 7" id="KW-0805">Transcription regulation</keyword>
<reference evidence="9 10" key="3">
    <citation type="journal article" date="2011" name="J. Bacteriol.">
        <title>Genome sequences of Mycoplasma alligatoris A21JP2T and Mycoplasma crocodyli MP145T.</title>
        <authorList>
            <person name="Brown D.R."/>
            <person name="Farmerie W.G."/>
            <person name="May M."/>
            <person name="Benders G.A."/>
            <person name="Durkin A.S."/>
            <person name="Hlavinka K."/>
            <person name="Hostetler J."/>
            <person name="Jackson J."/>
            <person name="Johnson J."/>
            <person name="Miller R.H."/>
            <person name="Paralanov V."/>
            <person name="Radune D."/>
            <person name="Szczypinski B."/>
            <person name="Glass J.I."/>
        </authorList>
    </citation>
    <scope>NUCLEOTIDE SEQUENCE [LARGE SCALE GENOMIC DNA]</scope>
    <source>
        <strain evidence="10">ATCC 51981 / MP145</strain>
    </source>
</reference>
<evidence type="ECO:0000256" key="2">
    <source>
        <dbReference type="ARBA" id="ARBA00022490"/>
    </source>
</evidence>
<dbReference type="Proteomes" id="UP000001845">
    <property type="component" value="Chromosome"/>
</dbReference>
<protein>
    <recommendedName>
        <fullName evidence="1 7">Transcriptional regulator MraZ</fullName>
    </recommendedName>
</protein>
<dbReference type="InterPro" id="IPR007159">
    <property type="entry name" value="SpoVT-AbrB_dom"/>
</dbReference>
<name>D5E5L9_MYCCM</name>
<sequence length="143" mass="16161">MFGLVERKLDDKKRIILPSSLRDGLGSCFYLTLGFDGNAELRSKAEFEKYTSFIENLNMFDRNSRILRREILGKAVEIVLDSQARFIVPKNILDALSIQKEVVFIPVGSSVELWSKEKYDEYNSSYGADEIANIAQSLSGGNK</sequence>
<keyword evidence="3" id="KW-0677">Repeat</keyword>
<feature type="domain" description="SpoVT-AbrB" evidence="8">
    <location>
        <begin position="4"/>
        <end position="46"/>
    </location>
</feature>
<comment type="subcellular location">
    <subcellularLocation>
        <location evidence="7">Cytoplasm</location>
        <location evidence="7">Nucleoid</location>
    </subcellularLocation>
</comment>
<dbReference type="SUPFAM" id="SSF89447">
    <property type="entry name" value="AbrB/MazE/MraZ-like"/>
    <property type="match status" value="1"/>
</dbReference>
<dbReference type="PANTHER" id="PTHR34701">
    <property type="entry name" value="TRANSCRIPTIONAL REGULATOR MRAZ"/>
    <property type="match status" value="1"/>
</dbReference>
<dbReference type="RefSeq" id="WP_013054716.1">
    <property type="nucleotide sequence ID" value="NC_014014.1"/>
</dbReference>
<dbReference type="GO" id="GO:2000143">
    <property type="term" value="P:negative regulation of DNA-templated transcription initiation"/>
    <property type="evidence" value="ECO:0007669"/>
    <property type="project" value="TreeGrafter"/>
</dbReference>
<evidence type="ECO:0000313" key="10">
    <source>
        <dbReference type="Proteomes" id="UP000001845"/>
    </source>
</evidence>
<evidence type="ECO:0000256" key="5">
    <source>
        <dbReference type="ARBA" id="ARBA00023125"/>
    </source>
</evidence>
<comment type="similarity">
    <text evidence="7">Belongs to the MraZ family.</text>
</comment>
<organism evidence="9 10">
    <name type="scientific">Mycoplasma crocodyli (strain ATCC 51981 / MP145)</name>
    <dbReference type="NCBI Taxonomy" id="512564"/>
    <lineage>
        <taxon>Bacteria</taxon>
        <taxon>Bacillati</taxon>
        <taxon>Mycoplasmatota</taxon>
        <taxon>Mollicutes</taxon>
        <taxon>Mycoplasmataceae</taxon>
        <taxon>Mycoplasma</taxon>
    </lineage>
</organism>
<dbReference type="InterPro" id="IPR003444">
    <property type="entry name" value="MraZ"/>
</dbReference>
<dbReference type="HOGENOM" id="CLU_107907_0_2_14"/>
<dbReference type="CDD" id="cd16320">
    <property type="entry name" value="MraZ_N"/>
    <property type="match status" value="1"/>
</dbReference>
<evidence type="ECO:0000256" key="3">
    <source>
        <dbReference type="ARBA" id="ARBA00022737"/>
    </source>
</evidence>
<keyword evidence="5 7" id="KW-0238">DNA-binding</keyword>
<dbReference type="eggNOG" id="COG2001">
    <property type="taxonomic scope" value="Bacteria"/>
</dbReference>
<evidence type="ECO:0000256" key="7">
    <source>
        <dbReference type="HAMAP-Rule" id="MF_01008"/>
    </source>
</evidence>
<dbReference type="Gene3D" id="3.40.1550.20">
    <property type="entry name" value="Transcriptional regulator MraZ domain"/>
    <property type="match status" value="1"/>
</dbReference>
<reference key="2">
    <citation type="submission" date="2010-03" db="EMBL/GenBank/DDBJ databases">
        <authorList>
            <person name="Ma Z."/>
            <person name="Wang X."/>
            <person name="Liu H."/>
        </authorList>
    </citation>
    <scope>NUCLEOTIDE SEQUENCE</scope>
    <source>
        <strain>MP145</strain>
    </source>
</reference>
<feature type="domain" description="SpoVT-AbrB" evidence="8">
    <location>
        <begin position="75"/>
        <end position="118"/>
    </location>
</feature>
<comment type="subunit">
    <text evidence="7">Forms oligomers.</text>
</comment>
<keyword evidence="9" id="KW-0132">Cell division</keyword>
<evidence type="ECO:0000259" key="8">
    <source>
        <dbReference type="PROSITE" id="PS51740"/>
    </source>
</evidence>
<dbReference type="EMBL" id="CP001991">
    <property type="protein sequence ID" value="ADE19940.1"/>
    <property type="molecule type" value="Genomic_DNA"/>
</dbReference>
<dbReference type="GO" id="GO:0009295">
    <property type="term" value="C:nucleoid"/>
    <property type="evidence" value="ECO:0007669"/>
    <property type="project" value="UniProtKB-SubCell"/>
</dbReference>
<dbReference type="InterPro" id="IPR035642">
    <property type="entry name" value="MraZ_N"/>
</dbReference>
<dbReference type="GO" id="GO:0003700">
    <property type="term" value="F:DNA-binding transcription factor activity"/>
    <property type="evidence" value="ECO:0007669"/>
    <property type="project" value="UniProtKB-UniRule"/>
</dbReference>
<dbReference type="InterPro" id="IPR035644">
    <property type="entry name" value="MraZ_C"/>
</dbReference>
<keyword evidence="2 7" id="KW-0963">Cytoplasm</keyword>
<dbReference type="PROSITE" id="PS51740">
    <property type="entry name" value="SPOVT_ABRB"/>
    <property type="match status" value="2"/>
</dbReference>
<dbReference type="Pfam" id="PF02381">
    <property type="entry name" value="MraZ"/>
    <property type="match status" value="2"/>
</dbReference>
<evidence type="ECO:0000256" key="4">
    <source>
        <dbReference type="ARBA" id="ARBA00023015"/>
    </source>
</evidence>
<dbReference type="GO" id="GO:0005737">
    <property type="term" value="C:cytoplasm"/>
    <property type="evidence" value="ECO:0007669"/>
    <property type="project" value="UniProtKB-UniRule"/>
</dbReference>
<dbReference type="AlphaFoldDB" id="D5E5L9"/>
<accession>D5E5L9</accession>
<keyword evidence="9" id="KW-0131">Cell cycle</keyword>